<evidence type="ECO:0000259" key="2">
    <source>
        <dbReference type="Pfam" id="PF19439"/>
    </source>
</evidence>
<evidence type="ECO:0000313" key="3">
    <source>
        <dbReference type="EMBL" id="MEQ2203493.1"/>
    </source>
</evidence>
<proteinExistence type="predicted"/>
<dbReference type="Proteomes" id="UP001434883">
    <property type="component" value="Unassembled WGS sequence"/>
</dbReference>
<name>A0ABV0R5R7_9TELE</name>
<feature type="domain" description="CLEC16A/TT9 C-terminal" evidence="2">
    <location>
        <begin position="55"/>
        <end position="101"/>
    </location>
</feature>
<dbReference type="Pfam" id="PF19439">
    <property type="entry name" value="CLEC16A_C"/>
    <property type="match status" value="1"/>
</dbReference>
<reference evidence="3 4" key="1">
    <citation type="submission" date="2021-06" db="EMBL/GenBank/DDBJ databases">
        <authorList>
            <person name="Palmer J.M."/>
        </authorList>
    </citation>
    <scope>NUCLEOTIDE SEQUENCE [LARGE SCALE GENOMIC DNA]</scope>
    <source>
        <strain evidence="3 4">XC_2019</strain>
        <tissue evidence="3">Muscle</tissue>
    </source>
</reference>
<gene>
    <name evidence="3" type="ORF">XENOCAPTIV_030933</name>
</gene>
<dbReference type="InterPro" id="IPR045820">
    <property type="entry name" value="CLEC16A/TT9_C"/>
</dbReference>
<dbReference type="EMBL" id="JAHRIN010034596">
    <property type="protein sequence ID" value="MEQ2203493.1"/>
    <property type="molecule type" value="Genomic_DNA"/>
</dbReference>
<evidence type="ECO:0000313" key="4">
    <source>
        <dbReference type="Proteomes" id="UP001434883"/>
    </source>
</evidence>
<feature type="chain" id="PRO_5045610411" description="CLEC16A/TT9 C-terminal domain-containing protein" evidence="1">
    <location>
        <begin position="27"/>
        <end position="108"/>
    </location>
</feature>
<protein>
    <recommendedName>
        <fullName evidence="2">CLEC16A/TT9 C-terminal domain-containing protein</fullName>
    </recommendedName>
</protein>
<accession>A0ABV0R5R7</accession>
<organism evidence="3 4">
    <name type="scientific">Xenoophorus captivus</name>
    <dbReference type="NCBI Taxonomy" id="1517983"/>
    <lineage>
        <taxon>Eukaryota</taxon>
        <taxon>Metazoa</taxon>
        <taxon>Chordata</taxon>
        <taxon>Craniata</taxon>
        <taxon>Vertebrata</taxon>
        <taxon>Euteleostomi</taxon>
        <taxon>Actinopterygii</taxon>
        <taxon>Neopterygii</taxon>
        <taxon>Teleostei</taxon>
        <taxon>Neoteleostei</taxon>
        <taxon>Acanthomorphata</taxon>
        <taxon>Ovalentaria</taxon>
        <taxon>Atherinomorphae</taxon>
        <taxon>Cyprinodontiformes</taxon>
        <taxon>Goodeidae</taxon>
        <taxon>Xenoophorus</taxon>
    </lineage>
</organism>
<keyword evidence="4" id="KW-1185">Reference proteome</keyword>
<sequence length="108" mass="11972">MAEDHSWTWCTAPLTAQMMTITPCLCSVCFMPSHTAKPGTDCKLLCCASVLNLSNFVIGVNRDLLERLQLPVPDQERGSYSVVLVERLIRIMNQAALPGDTYAYGFKC</sequence>
<evidence type="ECO:0000256" key="1">
    <source>
        <dbReference type="SAM" id="SignalP"/>
    </source>
</evidence>
<keyword evidence="1" id="KW-0732">Signal</keyword>
<feature type="signal peptide" evidence="1">
    <location>
        <begin position="1"/>
        <end position="26"/>
    </location>
</feature>
<comment type="caution">
    <text evidence="3">The sequence shown here is derived from an EMBL/GenBank/DDBJ whole genome shotgun (WGS) entry which is preliminary data.</text>
</comment>